<dbReference type="Pfam" id="PF00158">
    <property type="entry name" value="Sigma54_activat"/>
    <property type="match status" value="1"/>
</dbReference>
<dbReference type="GO" id="GO:0006355">
    <property type="term" value="P:regulation of DNA-templated transcription"/>
    <property type="evidence" value="ECO:0007669"/>
    <property type="project" value="InterPro"/>
</dbReference>
<keyword evidence="2" id="KW-0067">ATP-binding</keyword>
<dbReference type="PANTHER" id="PTHR32071">
    <property type="entry name" value="TRANSCRIPTIONAL REGULATORY PROTEIN"/>
    <property type="match status" value="1"/>
</dbReference>
<dbReference type="InterPro" id="IPR002197">
    <property type="entry name" value="HTH_Fis"/>
</dbReference>
<dbReference type="Pfam" id="PF02954">
    <property type="entry name" value="HTH_8"/>
    <property type="match status" value="1"/>
</dbReference>
<proteinExistence type="predicted"/>
<keyword evidence="4" id="KW-0804">Transcription</keyword>
<keyword evidence="7" id="KW-1185">Reference proteome</keyword>
<dbReference type="PROSITE" id="PS00688">
    <property type="entry name" value="SIGMA54_INTERACT_3"/>
    <property type="match status" value="1"/>
</dbReference>
<dbReference type="OrthoDB" id="9804019at2"/>
<organism evidence="6 7">
    <name type="scientific">Marinobacter pelagius</name>
    <dbReference type="NCBI Taxonomy" id="379482"/>
    <lineage>
        <taxon>Bacteria</taxon>
        <taxon>Pseudomonadati</taxon>
        <taxon>Pseudomonadota</taxon>
        <taxon>Gammaproteobacteria</taxon>
        <taxon>Pseudomonadales</taxon>
        <taxon>Marinobacteraceae</taxon>
        <taxon>Marinobacter</taxon>
    </lineage>
</organism>
<dbReference type="InterPro" id="IPR045343">
    <property type="entry name" value="VpsR"/>
</dbReference>
<dbReference type="InterPro" id="IPR009057">
    <property type="entry name" value="Homeodomain-like_sf"/>
</dbReference>
<dbReference type="GO" id="GO:0005524">
    <property type="term" value="F:ATP binding"/>
    <property type="evidence" value="ECO:0007669"/>
    <property type="project" value="UniProtKB-KW"/>
</dbReference>
<dbReference type="FunFam" id="3.40.50.300:FF:000006">
    <property type="entry name" value="DNA-binding transcriptional regulator NtrC"/>
    <property type="match status" value="1"/>
</dbReference>
<evidence type="ECO:0000256" key="2">
    <source>
        <dbReference type="ARBA" id="ARBA00022840"/>
    </source>
</evidence>
<dbReference type="Pfam" id="PF20161">
    <property type="entry name" value="VpsR"/>
    <property type="match status" value="1"/>
</dbReference>
<evidence type="ECO:0000256" key="3">
    <source>
        <dbReference type="ARBA" id="ARBA00023015"/>
    </source>
</evidence>
<reference evidence="7" key="1">
    <citation type="submission" date="2016-10" db="EMBL/GenBank/DDBJ databases">
        <authorList>
            <person name="Varghese N."/>
            <person name="Submissions S."/>
        </authorList>
    </citation>
    <scope>NUCLEOTIDE SEQUENCE [LARGE SCALE GENOMIC DNA]</scope>
    <source>
        <strain evidence="7">CGMCC 1.6775</strain>
    </source>
</reference>
<dbReference type="Gene3D" id="1.10.10.60">
    <property type="entry name" value="Homeodomain-like"/>
    <property type="match status" value="1"/>
</dbReference>
<dbReference type="Proteomes" id="UP000199339">
    <property type="component" value="Unassembled WGS sequence"/>
</dbReference>
<dbReference type="InterPro" id="IPR002078">
    <property type="entry name" value="Sigma_54_int"/>
</dbReference>
<evidence type="ECO:0000259" key="5">
    <source>
        <dbReference type="PROSITE" id="PS50045"/>
    </source>
</evidence>
<evidence type="ECO:0000256" key="1">
    <source>
        <dbReference type="ARBA" id="ARBA00022741"/>
    </source>
</evidence>
<dbReference type="RefSeq" id="WP_092003619.1">
    <property type="nucleotide sequence ID" value="NZ_FOUR01000005.1"/>
</dbReference>
<accession>A0A1I4WYZ4</accession>
<name>A0A1I4WYZ4_9GAMM</name>
<dbReference type="InterPro" id="IPR025944">
    <property type="entry name" value="Sigma_54_int_dom_CS"/>
</dbReference>
<dbReference type="SUPFAM" id="SSF52540">
    <property type="entry name" value="P-loop containing nucleoside triphosphate hydrolases"/>
    <property type="match status" value="1"/>
</dbReference>
<keyword evidence="6" id="KW-0238">DNA-binding</keyword>
<dbReference type="EMBL" id="FOUR01000005">
    <property type="protein sequence ID" value="SFN18625.1"/>
    <property type="molecule type" value="Genomic_DNA"/>
</dbReference>
<keyword evidence="1" id="KW-0547">Nucleotide-binding</keyword>
<dbReference type="Gene3D" id="3.40.50.300">
    <property type="entry name" value="P-loop containing nucleotide triphosphate hydrolases"/>
    <property type="match status" value="1"/>
</dbReference>
<keyword evidence="3" id="KW-0805">Transcription regulation</keyword>
<dbReference type="SUPFAM" id="SSF46689">
    <property type="entry name" value="Homeodomain-like"/>
    <property type="match status" value="1"/>
</dbReference>
<gene>
    <name evidence="6" type="ORF">SAMN04487961_2385</name>
</gene>
<dbReference type="Gene3D" id="1.10.8.60">
    <property type="match status" value="1"/>
</dbReference>
<feature type="domain" description="Sigma-54 factor interaction" evidence="5">
    <location>
        <begin position="142"/>
        <end position="367"/>
    </location>
</feature>
<evidence type="ECO:0000256" key="4">
    <source>
        <dbReference type="ARBA" id="ARBA00023163"/>
    </source>
</evidence>
<dbReference type="AlphaFoldDB" id="A0A1I4WYZ4"/>
<protein>
    <submittedName>
        <fullName evidence="6">DNA-binding transcriptional response regulator, NtrC family, contains REC, AAA-type ATPase, and a Fis-type DNA-binding domains</fullName>
    </submittedName>
</protein>
<evidence type="ECO:0000313" key="6">
    <source>
        <dbReference type="EMBL" id="SFN18625.1"/>
    </source>
</evidence>
<dbReference type="PANTHER" id="PTHR32071:SF120">
    <property type="entry name" value="TRANSCRIPTIONAL REGULATOR-RELATED"/>
    <property type="match status" value="1"/>
</dbReference>
<dbReference type="InterPro" id="IPR058031">
    <property type="entry name" value="AAA_lid_NorR"/>
</dbReference>
<dbReference type="GO" id="GO:0043565">
    <property type="term" value="F:sequence-specific DNA binding"/>
    <property type="evidence" value="ECO:0007669"/>
    <property type="project" value="InterPro"/>
</dbReference>
<dbReference type="Pfam" id="PF25601">
    <property type="entry name" value="AAA_lid_14"/>
    <property type="match status" value="1"/>
</dbReference>
<dbReference type="PROSITE" id="PS50045">
    <property type="entry name" value="SIGMA54_INTERACT_4"/>
    <property type="match status" value="1"/>
</dbReference>
<dbReference type="InterPro" id="IPR027417">
    <property type="entry name" value="P-loop_NTPase"/>
</dbReference>
<evidence type="ECO:0000313" key="7">
    <source>
        <dbReference type="Proteomes" id="UP000199339"/>
    </source>
</evidence>
<dbReference type="CDD" id="cd00009">
    <property type="entry name" value="AAA"/>
    <property type="match status" value="1"/>
</dbReference>
<sequence length="457" mass="51136">MEHKRPLVWLSADPRHETVMAQFLPDWQVRQLNMADTPLALKPDVTRRSIGVCDLGEETAKLETVEQWLEKLMLPGWLALVTPGQLDKPEVRSLIRRYCQDYHTLPADLQRLRHSLGHIWGMTRLSSAVVKEHSSSYQEFALEGSSPGISEARSLLRKFSVASDPLVICGEGGTGREAAARFAHDLSPRTLQAMVTVNCAALPASLTQSELFGHERGAFTHAMTSRKGRIELADQGTLLLIGVDELGLDQQSALLRFLQEGKIERIGATQAFDVDVRIIATCSHPLEQRVREGLFRSDVFYRLGNLNVTMPPLRARLEDLPTLVERLLESFAGKSHSMTREALMAIAGHPWPGNLRELENRVHQAVILSRQPEIEPADLGLQPGSFTHYQDELSLEAVRSRADQHAISVSLAITNHNISEAARLLRISRVSMYRLMERHRIRPSKPGTSGIDYRTGE</sequence>